<keyword evidence="1 4" id="KW-0812">Transmembrane</keyword>
<accession>A0ABU8PVQ9</accession>
<dbReference type="SUPFAM" id="SSF103473">
    <property type="entry name" value="MFS general substrate transporter"/>
    <property type="match status" value="1"/>
</dbReference>
<comment type="caution">
    <text evidence="4">Lacks conserved residue(s) required for the propagation of feature annotation.</text>
</comment>
<dbReference type="NCBIfam" id="NF003477">
    <property type="entry name" value="PRK05122.1"/>
    <property type="match status" value="1"/>
</dbReference>
<feature type="transmembrane region" description="Helical" evidence="4">
    <location>
        <begin position="332"/>
        <end position="354"/>
    </location>
</feature>
<dbReference type="RefSeq" id="WP_180822999.1">
    <property type="nucleotide sequence ID" value="NZ_JACAWY010000001.1"/>
</dbReference>
<dbReference type="InterPro" id="IPR052714">
    <property type="entry name" value="MFS_Exporter"/>
</dbReference>
<keyword evidence="4" id="KW-0997">Cell inner membrane</keyword>
<evidence type="ECO:0000256" key="2">
    <source>
        <dbReference type="ARBA" id="ARBA00022989"/>
    </source>
</evidence>
<feature type="transmembrane region" description="Helical" evidence="4">
    <location>
        <begin position="273"/>
        <end position="291"/>
    </location>
</feature>
<comment type="caution">
    <text evidence="6">The sequence shown here is derived from an EMBL/GenBank/DDBJ whole genome shotgun (WGS) entry which is preliminary data.</text>
</comment>
<feature type="transmembrane region" description="Helical" evidence="4">
    <location>
        <begin position="75"/>
        <end position="98"/>
    </location>
</feature>
<sequence>MKSNVFISLLPLTLAVFISFLTMGMQLPVLPLHLQQNLGMDTLMIGAVIGAQFIAALLTRAWAGNFADMRGPKRAVIAGLVVIASSGFIYLLSLMFIHQPHTSVAILLLGRVVLALGESLIATGALGWGLGLVGSGNAGKVMAWIGIAIYGAWALGAPLGVVVYSGWQFSGIALAIIVIPLLPLLFITRTDGVQPTATARMPFYKVMSAVWQPGLGLALASVGFGMITAFIALLFAAKSWGNASLAFTAFGVTFIVARLFFAHLPDKLGGARVALLCVMIEAFGQLLIWRADSASVAYLGAALTGFGYSLAFPGFGVEAVRRAPPQTRSLAMGAYVAFLDIALGITSPVAGALAGHFGIASVYLAGAIAVACAALVAIRLLARQPEPQRVME</sequence>
<dbReference type="PROSITE" id="PS50850">
    <property type="entry name" value="MFS"/>
    <property type="match status" value="1"/>
</dbReference>
<evidence type="ECO:0000313" key="6">
    <source>
        <dbReference type="EMBL" id="MEJ5046029.1"/>
    </source>
</evidence>
<reference evidence="6 7" key="1">
    <citation type="submission" date="2023-12" db="EMBL/GenBank/DDBJ databases">
        <title>Gut-associated functions are favored during microbiome assembly across C. elegans life.</title>
        <authorList>
            <person name="Zimmermann J."/>
        </authorList>
    </citation>
    <scope>NUCLEOTIDE SEQUENCE [LARGE SCALE GENOMIC DNA]</scope>
    <source>
        <strain evidence="6 7">BIGb0393</strain>
    </source>
</reference>
<dbReference type="PANTHER" id="PTHR23531">
    <property type="entry name" value="QUINOLENE RESISTANCE PROTEIN NORA"/>
    <property type="match status" value="1"/>
</dbReference>
<organism evidence="6 7">
    <name type="scientific">Pantoea nemavictus</name>
    <dbReference type="NCBI Taxonomy" id="2726955"/>
    <lineage>
        <taxon>Bacteria</taxon>
        <taxon>Pseudomonadati</taxon>
        <taxon>Pseudomonadota</taxon>
        <taxon>Gammaproteobacteria</taxon>
        <taxon>Enterobacterales</taxon>
        <taxon>Erwiniaceae</taxon>
        <taxon>Pantoea</taxon>
    </lineage>
</organism>
<keyword evidence="2 4" id="KW-1133">Transmembrane helix</keyword>
<dbReference type="CDD" id="cd17489">
    <property type="entry name" value="MFS_YfcJ_like"/>
    <property type="match status" value="1"/>
</dbReference>
<dbReference type="HAMAP" id="MF_02091">
    <property type="entry name" value="MFS_YfcJ"/>
    <property type="match status" value="1"/>
</dbReference>
<evidence type="ECO:0000259" key="5">
    <source>
        <dbReference type="PROSITE" id="PS50850"/>
    </source>
</evidence>
<keyword evidence="4" id="KW-0813">Transport</keyword>
<feature type="transmembrane region" description="Helical" evidence="4">
    <location>
        <begin position="360"/>
        <end position="382"/>
    </location>
</feature>
<protein>
    <recommendedName>
        <fullName evidence="4">Uncharacterized MFS-type transporter WH298_12600</fullName>
    </recommendedName>
</protein>
<evidence type="ECO:0000256" key="3">
    <source>
        <dbReference type="ARBA" id="ARBA00023136"/>
    </source>
</evidence>
<dbReference type="Gene3D" id="1.20.1250.20">
    <property type="entry name" value="MFS general substrate transporter like domains"/>
    <property type="match status" value="1"/>
</dbReference>
<dbReference type="InterPro" id="IPR037541">
    <property type="entry name" value="MFS_YfcJ"/>
</dbReference>
<feature type="transmembrane region" description="Helical" evidence="4">
    <location>
        <begin position="209"/>
        <end position="237"/>
    </location>
</feature>
<feature type="transmembrane region" description="Helical" evidence="4">
    <location>
        <begin position="297"/>
        <end position="320"/>
    </location>
</feature>
<comment type="similarity">
    <text evidence="4">Belongs to the major facilitator superfamily. YfcJ family.</text>
</comment>
<name>A0ABU8PVQ9_9GAMM</name>
<keyword evidence="3 4" id="KW-0472">Membrane</keyword>
<feature type="transmembrane region" description="Helical" evidence="4">
    <location>
        <begin position="104"/>
        <end position="129"/>
    </location>
</feature>
<feature type="transmembrane region" description="Helical" evidence="4">
    <location>
        <begin position="43"/>
        <end position="63"/>
    </location>
</feature>
<evidence type="ECO:0000256" key="4">
    <source>
        <dbReference type="HAMAP-Rule" id="MF_02091"/>
    </source>
</evidence>
<dbReference type="InterPro" id="IPR036259">
    <property type="entry name" value="MFS_trans_sf"/>
</dbReference>
<dbReference type="InterPro" id="IPR020846">
    <property type="entry name" value="MFS_dom"/>
</dbReference>
<feature type="transmembrane region" description="Helical" evidence="4">
    <location>
        <begin position="141"/>
        <end position="161"/>
    </location>
</feature>
<comment type="subcellular location">
    <subcellularLocation>
        <location evidence="4">Cell inner membrane</location>
        <topology evidence="4">Multi-pass membrane protein</topology>
    </subcellularLocation>
</comment>
<dbReference type="Pfam" id="PF07690">
    <property type="entry name" value="MFS_1"/>
    <property type="match status" value="1"/>
</dbReference>
<evidence type="ECO:0000256" key="1">
    <source>
        <dbReference type="ARBA" id="ARBA00022692"/>
    </source>
</evidence>
<feature type="domain" description="Major facilitator superfamily (MFS) profile" evidence="5">
    <location>
        <begin position="202"/>
        <end position="392"/>
    </location>
</feature>
<dbReference type="InterPro" id="IPR011701">
    <property type="entry name" value="MFS"/>
</dbReference>
<evidence type="ECO:0000313" key="7">
    <source>
        <dbReference type="Proteomes" id="UP001362100"/>
    </source>
</evidence>
<dbReference type="NCBIfam" id="NF009048">
    <property type="entry name" value="PRK12382.1"/>
    <property type="match status" value="1"/>
</dbReference>
<feature type="transmembrane region" description="Helical" evidence="4">
    <location>
        <begin position="243"/>
        <end position="261"/>
    </location>
</feature>
<gene>
    <name evidence="6" type="ORF">WH298_12600</name>
</gene>
<dbReference type="PANTHER" id="PTHR23531:SF1">
    <property type="entry name" value="QUINOLENE RESISTANCE PROTEIN NORA"/>
    <property type="match status" value="1"/>
</dbReference>
<proteinExistence type="inferred from homology"/>
<dbReference type="EMBL" id="JBBGZW010000001">
    <property type="protein sequence ID" value="MEJ5046029.1"/>
    <property type="molecule type" value="Genomic_DNA"/>
</dbReference>
<keyword evidence="4" id="KW-1003">Cell membrane</keyword>
<feature type="transmembrane region" description="Helical" evidence="4">
    <location>
        <begin position="167"/>
        <end position="188"/>
    </location>
</feature>
<keyword evidence="7" id="KW-1185">Reference proteome</keyword>
<dbReference type="Proteomes" id="UP001362100">
    <property type="component" value="Unassembled WGS sequence"/>
</dbReference>